<evidence type="ECO:0000256" key="6">
    <source>
        <dbReference type="SAM" id="SignalP"/>
    </source>
</evidence>
<evidence type="ECO:0000256" key="3">
    <source>
        <dbReference type="ARBA" id="ARBA00023136"/>
    </source>
</evidence>
<dbReference type="InterPro" id="IPR037873">
    <property type="entry name" value="BamE-like"/>
</dbReference>
<organism evidence="8 9">
    <name type="scientific">Acinetobacter cumulans</name>
    <dbReference type="NCBI Taxonomy" id="2136182"/>
    <lineage>
        <taxon>Bacteria</taxon>
        <taxon>Pseudomonadati</taxon>
        <taxon>Pseudomonadota</taxon>
        <taxon>Gammaproteobacteria</taxon>
        <taxon>Moraxellales</taxon>
        <taxon>Moraxellaceae</taxon>
        <taxon>Acinetobacter</taxon>
    </lineage>
</organism>
<reference evidence="8 9" key="1">
    <citation type="submission" date="2018-09" db="EMBL/GenBank/DDBJ databases">
        <title>The draft genome of Acinetobacter spp. strains.</title>
        <authorList>
            <person name="Qin J."/>
            <person name="Feng Y."/>
            <person name="Zong Z."/>
        </authorList>
    </citation>
    <scope>NUCLEOTIDE SEQUENCE [LARGE SCALE GENOMIC DNA]</scope>
    <source>
        <strain evidence="8 9">WCHAc060002</strain>
    </source>
</reference>
<sequence length="265" mass="29961">MNRTQKIAMMGLIVVGMASSVWANENLNLNQASEDVTFPEPKDSYLKQVHRYEYADVLRLDNGLTKDQIRRLLGNPQFSEGLFAVRQWNYVLDIRVPETQNYRRCQLRIDFDQHYLAERYSWRGEACQGLAQYGANNETPPVVPAPSPEKHAAHFLFAFDRSDASSIEQQSIQFNELVAALKNSNQPIQITGYTDRKGHAAYNQNLSARRAQTVAALLTQNGIAADRIHVSAQGATGEYQSCEGQLKRSSEIQCLAPNRRVTVNW</sequence>
<keyword evidence="4" id="KW-0998">Cell outer membrane</keyword>
<evidence type="ECO:0000256" key="2">
    <source>
        <dbReference type="ARBA" id="ARBA00022729"/>
    </source>
</evidence>
<dbReference type="InterPro" id="IPR007450">
    <property type="entry name" value="BamE_dom"/>
</dbReference>
<dbReference type="PROSITE" id="PS51123">
    <property type="entry name" value="OMPA_2"/>
    <property type="match status" value="1"/>
</dbReference>
<dbReference type="Pfam" id="PF00691">
    <property type="entry name" value="OmpA"/>
    <property type="match status" value="1"/>
</dbReference>
<evidence type="ECO:0000313" key="9">
    <source>
        <dbReference type="Proteomes" id="UP000281084"/>
    </source>
</evidence>
<dbReference type="PRINTS" id="PR01021">
    <property type="entry name" value="OMPADOMAIN"/>
</dbReference>
<dbReference type="InterPro" id="IPR006664">
    <property type="entry name" value="OMP_bac"/>
</dbReference>
<dbReference type="InterPro" id="IPR006665">
    <property type="entry name" value="OmpA-like"/>
</dbReference>
<dbReference type="AlphaFoldDB" id="A0A3A8FQH2"/>
<accession>A0A3A8FQH2</accession>
<comment type="subcellular location">
    <subcellularLocation>
        <location evidence="1">Cell outer membrane</location>
    </subcellularLocation>
</comment>
<dbReference type="CDD" id="cd07185">
    <property type="entry name" value="OmpA_C-like"/>
    <property type="match status" value="1"/>
</dbReference>
<evidence type="ECO:0000256" key="5">
    <source>
        <dbReference type="PROSITE-ProRule" id="PRU00473"/>
    </source>
</evidence>
<feature type="signal peptide" evidence="6">
    <location>
        <begin position="1"/>
        <end position="23"/>
    </location>
</feature>
<feature type="domain" description="OmpA-like" evidence="7">
    <location>
        <begin position="151"/>
        <end position="265"/>
    </location>
</feature>
<dbReference type="NCBIfam" id="NF047726">
    <property type="entry name" value="AutTranAdhPGAsTpgA"/>
    <property type="match status" value="1"/>
</dbReference>
<proteinExistence type="predicted"/>
<protein>
    <submittedName>
        <fullName evidence="8">Outer membrane protein assembly factor BamE</fullName>
    </submittedName>
</protein>
<gene>
    <name evidence="8" type="primary">bamE</name>
    <name evidence="8" type="ORF">D7V64_14320</name>
</gene>
<dbReference type="SUPFAM" id="SSF103088">
    <property type="entry name" value="OmpA-like"/>
    <property type="match status" value="1"/>
</dbReference>
<evidence type="ECO:0000256" key="4">
    <source>
        <dbReference type="ARBA" id="ARBA00023237"/>
    </source>
</evidence>
<keyword evidence="3 5" id="KW-0472">Membrane</keyword>
<dbReference type="Pfam" id="PF04355">
    <property type="entry name" value="BamE"/>
    <property type="match status" value="1"/>
</dbReference>
<dbReference type="RefSeq" id="WP_120368123.1">
    <property type="nucleotide sequence ID" value="NZ_RAXZ01000026.1"/>
</dbReference>
<dbReference type="InterPro" id="IPR050330">
    <property type="entry name" value="Bact_OuterMem_StrucFunc"/>
</dbReference>
<dbReference type="InterPro" id="IPR036737">
    <property type="entry name" value="OmpA-like_sf"/>
</dbReference>
<evidence type="ECO:0000313" key="8">
    <source>
        <dbReference type="EMBL" id="RKG49237.1"/>
    </source>
</evidence>
<dbReference type="Gene3D" id="3.30.1450.10">
    <property type="match status" value="1"/>
</dbReference>
<feature type="chain" id="PRO_5017382188" evidence="6">
    <location>
        <begin position="24"/>
        <end position="265"/>
    </location>
</feature>
<dbReference type="PANTHER" id="PTHR30329:SF21">
    <property type="entry name" value="LIPOPROTEIN YIAD-RELATED"/>
    <property type="match status" value="1"/>
</dbReference>
<dbReference type="EMBL" id="RAXZ01000026">
    <property type="protein sequence ID" value="RKG49237.1"/>
    <property type="molecule type" value="Genomic_DNA"/>
</dbReference>
<dbReference type="GO" id="GO:0009279">
    <property type="term" value="C:cell outer membrane"/>
    <property type="evidence" value="ECO:0007669"/>
    <property type="project" value="UniProtKB-SubCell"/>
</dbReference>
<name>A0A3A8FQH2_9GAMM</name>
<evidence type="ECO:0000259" key="7">
    <source>
        <dbReference type="PROSITE" id="PS51123"/>
    </source>
</evidence>
<comment type="caution">
    <text evidence="8">The sequence shown here is derived from an EMBL/GenBank/DDBJ whole genome shotgun (WGS) entry which is preliminary data.</text>
</comment>
<dbReference type="Gene3D" id="3.30.1330.60">
    <property type="entry name" value="OmpA-like domain"/>
    <property type="match status" value="1"/>
</dbReference>
<dbReference type="Proteomes" id="UP000281084">
    <property type="component" value="Unassembled WGS sequence"/>
</dbReference>
<dbReference type="PANTHER" id="PTHR30329">
    <property type="entry name" value="STATOR ELEMENT OF FLAGELLAR MOTOR COMPLEX"/>
    <property type="match status" value="1"/>
</dbReference>
<evidence type="ECO:0000256" key="1">
    <source>
        <dbReference type="ARBA" id="ARBA00004442"/>
    </source>
</evidence>
<keyword evidence="2 6" id="KW-0732">Signal</keyword>